<evidence type="ECO:0000256" key="1">
    <source>
        <dbReference type="SAM" id="MobiDB-lite"/>
    </source>
</evidence>
<organism evidence="2 3">
    <name type="scientific">Aspergillus tanneri</name>
    <dbReference type="NCBI Taxonomy" id="1220188"/>
    <lineage>
        <taxon>Eukaryota</taxon>
        <taxon>Fungi</taxon>
        <taxon>Dikarya</taxon>
        <taxon>Ascomycota</taxon>
        <taxon>Pezizomycotina</taxon>
        <taxon>Eurotiomycetes</taxon>
        <taxon>Eurotiomycetidae</taxon>
        <taxon>Eurotiales</taxon>
        <taxon>Aspergillaceae</taxon>
        <taxon>Aspergillus</taxon>
        <taxon>Aspergillus subgen. Circumdati</taxon>
    </lineage>
</organism>
<dbReference type="Proteomes" id="UP000308092">
    <property type="component" value="Unassembled WGS sequence"/>
</dbReference>
<sequence>MGEDDENIPKKDSDIDDPYTLPPSDPEADQKYVSLLDEPTRLRRRVFELMLYVGTGGSIKFLDGLELRPTFEGGSDMDHAWTKLEKLGVLKKKVITA</sequence>
<evidence type="ECO:0000313" key="3">
    <source>
        <dbReference type="Proteomes" id="UP000308092"/>
    </source>
</evidence>
<comment type="caution">
    <text evidence="2">The sequence shown here is derived from an EMBL/GenBank/DDBJ whole genome shotgun (WGS) entry which is preliminary data.</text>
</comment>
<accession>A0A4S3JTL7</accession>
<reference evidence="2 3" key="1">
    <citation type="submission" date="2019-03" db="EMBL/GenBank/DDBJ databases">
        <title>The genome sequence of a newly discovered highly antifungal drug resistant Aspergillus species, Aspergillus tanneri NIH 1004.</title>
        <authorList>
            <person name="Mounaud S."/>
            <person name="Singh I."/>
            <person name="Joardar V."/>
            <person name="Pakala S."/>
            <person name="Pakala S."/>
            <person name="Venepally P."/>
            <person name="Hoover J."/>
            <person name="Nierman W."/>
            <person name="Chung J."/>
            <person name="Losada L."/>
        </authorList>
    </citation>
    <scope>NUCLEOTIDE SEQUENCE [LARGE SCALE GENOMIC DNA]</scope>
    <source>
        <strain evidence="2 3">NIH1004</strain>
    </source>
</reference>
<dbReference type="VEuPathDB" id="FungiDB:EYZ11_001881"/>
<dbReference type="EMBL" id="SOSA01000038">
    <property type="protein sequence ID" value="THC98678.1"/>
    <property type="molecule type" value="Genomic_DNA"/>
</dbReference>
<dbReference type="STRING" id="1220188.A0A4S3JTL7"/>
<gene>
    <name evidence="2" type="ORF">EYZ11_001881</name>
</gene>
<protein>
    <submittedName>
        <fullName evidence="2">Uncharacterized protein</fullName>
    </submittedName>
</protein>
<feature type="region of interest" description="Disordered" evidence="1">
    <location>
        <begin position="1"/>
        <end position="29"/>
    </location>
</feature>
<dbReference type="AlphaFoldDB" id="A0A4S3JTL7"/>
<name>A0A4S3JTL7_9EURO</name>
<proteinExistence type="predicted"/>
<evidence type="ECO:0000313" key="2">
    <source>
        <dbReference type="EMBL" id="THC98678.1"/>
    </source>
</evidence>
<keyword evidence="3" id="KW-1185">Reference proteome</keyword>